<dbReference type="GO" id="GO:0005669">
    <property type="term" value="C:transcription factor TFIID complex"/>
    <property type="evidence" value="ECO:0007669"/>
    <property type="project" value="TreeGrafter"/>
</dbReference>
<organism evidence="12">
    <name type="scientific">Capitella teleta</name>
    <name type="common">Polychaete worm</name>
    <dbReference type="NCBI Taxonomy" id="283909"/>
    <lineage>
        <taxon>Eukaryota</taxon>
        <taxon>Metazoa</taxon>
        <taxon>Spiralia</taxon>
        <taxon>Lophotrochozoa</taxon>
        <taxon>Annelida</taxon>
        <taxon>Polychaeta</taxon>
        <taxon>Sedentaria</taxon>
        <taxon>Scolecida</taxon>
        <taxon>Capitellidae</taxon>
        <taxon>Capitella</taxon>
    </lineage>
</organism>
<evidence type="ECO:0000313" key="12">
    <source>
        <dbReference type="EMBL" id="ELT88262.1"/>
    </source>
</evidence>
<name>R7T522_CAPTE</name>
<dbReference type="PROSITE" id="PS50294">
    <property type="entry name" value="WD_REPEATS_REGION"/>
    <property type="match status" value="5"/>
</dbReference>
<evidence type="ECO:0000259" key="11">
    <source>
        <dbReference type="Pfam" id="PF04494"/>
    </source>
</evidence>
<evidence type="ECO:0000256" key="1">
    <source>
        <dbReference type="ARBA" id="ARBA00004123"/>
    </source>
</evidence>
<keyword evidence="6" id="KW-0804">Transcription</keyword>
<dbReference type="SMART" id="SM00320">
    <property type="entry name" value="WD40"/>
    <property type="match status" value="6"/>
</dbReference>
<dbReference type="InterPro" id="IPR036322">
    <property type="entry name" value="WD40_repeat_dom_sf"/>
</dbReference>
<dbReference type="CDD" id="cd00200">
    <property type="entry name" value="WD40"/>
    <property type="match status" value="1"/>
</dbReference>
<dbReference type="Pfam" id="PF00400">
    <property type="entry name" value="WD40"/>
    <property type="match status" value="6"/>
</dbReference>
<evidence type="ECO:0000256" key="7">
    <source>
        <dbReference type="ARBA" id="ARBA00023242"/>
    </source>
</evidence>
<feature type="region of interest" description="Disordered" evidence="10">
    <location>
        <begin position="232"/>
        <end position="275"/>
    </location>
</feature>
<comment type="subcellular location">
    <subcellularLocation>
        <location evidence="1">Nucleus</location>
    </subcellularLocation>
</comment>
<dbReference type="FunFam" id="2.130.10.10:FF:000243">
    <property type="entry name" value="Transcription initiation factor TFIID subunit 5"/>
    <property type="match status" value="1"/>
</dbReference>
<dbReference type="InterPro" id="IPR007582">
    <property type="entry name" value="TFIID_NTD2"/>
</dbReference>
<dbReference type="OrthoDB" id="6245987at2759"/>
<dbReference type="SUPFAM" id="SSF160897">
    <property type="entry name" value="Taf5 N-terminal domain-like"/>
    <property type="match status" value="1"/>
</dbReference>
<evidence type="ECO:0000256" key="2">
    <source>
        <dbReference type="ARBA" id="ARBA00009435"/>
    </source>
</evidence>
<accession>R7T522</accession>
<dbReference type="EMBL" id="AMQN01015435">
    <property type="status" value="NOT_ANNOTATED_CDS"/>
    <property type="molecule type" value="Genomic_DNA"/>
</dbReference>
<feature type="repeat" description="WD" evidence="9">
    <location>
        <begin position="511"/>
        <end position="552"/>
    </location>
</feature>
<dbReference type="Pfam" id="PF04494">
    <property type="entry name" value="TFIID_NTD2"/>
    <property type="match status" value="1"/>
</dbReference>
<feature type="repeat" description="WD" evidence="9">
    <location>
        <begin position="469"/>
        <end position="510"/>
    </location>
</feature>
<dbReference type="SUPFAM" id="SSF50978">
    <property type="entry name" value="WD40 repeat-like"/>
    <property type="match status" value="1"/>
</dbReference>
<evidence type="ECO:0000313" key="13">
    <source>
        <dbReference type="EnsemblMetazoa" id="CapteP225253"/>
    </source>
</evidence>
<dbReference type="EnsemblMetazoa" id="CapteT225253">
    <property type="protein sequence ID" value="CapteP225253"/>
    <property type="gene ID" value="CapteG225253"/>
</dbReference>
<dbReference type="CDD" id="cd08044">
    <property type="entry name" value="TAF5_NTD2"/>
    <property type="match status" value="1"/>
</dbReference>
<evidence type="ECO:0000256" key="8">
    <source>
        <dbReference type="ARBA" id="ARBA00044130"/>
    </source>
</evidence>
<dbReference type="HOGENOM" id="CLU_005884_2_1_1"/>
<evidence type="ECO:0000256" key="5">
    <source>
        <dbReference type="ARBA" id="ARBA00023015"/>
    </source>
</evidence>
<dbReference type="InterPro" id="IPR015943">
    <property type="entry name" value="WD40/YVTN_repeat-like_dom_sf"/>
</dbReference>
<dbReference type="PROSITE" id="PS50082">
    <property type="entry name" value="WD_REPEATS_2"/>
    <property type="match status" value="6"/>
</dbReference>
<dbReference type="InterPro" id="IPR001680">
    <property type="entry name" value="WD40_rpt"/>
</dbReference>
<dbReference type="PROSITE" id="PS00678">
    <property type="entry name" value="WD_REPEATS_1"/>
    <property type="match status" value="3"/>
</dbReference>
<evidence type="ECO:0000256" key="3">
    <source>
        <dbReference type="ARBA" id="ARBA00022574"/>
    </source>
</evidence>
<evidence type="ECO:0000256" key="9">
    <source>
        <dbReference type="PROSITE-ProRule" id="PRU00221"/>
    </source>
</evidence>
<feature type="domain" description="TFIID subunit TAF5 NTD2" evidence="11">
    <location>
        <begin position="55"/>
        <end position="184"/>
    </location>
</feature>
<dbReference type="InterPro" id="IPR037264">
    <property type="entry name" value="TFIID_NTD2_sf"/>
</dbReference>
<reference evidence="13" key="3">
    <citation type="submission" date="2015-06" db="UniProtKB">
        <authorList>
            <consortium name="EnsemblMetazoa"/>
        </authorList>
    </citation>
    <scope>IDENTIFICATION</scope>
</reference>
<dbReference type="PANTHER" id="PTHR19879:SF1">
    <property type="entry name" value="CANNONBALL-RELATED"/>
    <property type="match status" value="1"/>
</dbReference>
<keyword evidence="4" id="KW-0677">Repeat</keyword>
<dbReference type="Gene3D" id="2.130.10.10">
    <property type="entry name" value="YVTN repeat-like/Quinoprotein amine dehydrogenase"/>
    <property type="match status" value="2"/>
</dbReference>
<comment type="similarity">
    <text evidence="2">Belongs to the WD repeat TAF5 family.</text>
</comment>
<evidence type="ECO:0000256" key="10">
    <source>
        <dbReference type="SAM" id="MobiDB-lite"/>
    </source>
</evidence>
<evidence type="ECO:0000313" key="14">
    <source>
        <dbReference type="Proteomes" id="UP000014760"/>
    </source>
</evidence>
<protein>
    <recommendedName>
        <fullName evidence="8">Transcription initiation factor TFIID subunit 5</fullName>
    </recommendedName>
</protein>
<reference evidence="14" key="1">
    <citation type="submission" date="2012-12" db="EMBL/GenBank/DDBJ databases">
        <authorList>
            <person name="Hellsten U."/>
            <person name="Grimwood J."/>
            <person name="Chapman J.A."/>
            <person name="Shapiro H."/>
            <person name="Aerts A."/>
            <person name="Otillar R.P."/>
            <person name="Terry A.Y."/>
            <person name="Boore J.L."/>
            <person name="Simakov O."/>
            <person name="Marletaz F."/>
            <person name="Cho S.-J."/>
            <person name="Edsinger-Gonzales E."/>
            <person name="Havlak P."/>
            <person name="Kuo D.-H."/>
            <person name="Larsson T."/>
            <person name="Lv J."/>
            <person name="Arendt D."/>
            <person name="Savage R."/>
            <person name="Osoegawa K."/>
            <person name="de Jong P."/>
            <person name="Lindberg D.R."/>
            <person name="Seaver E.C."/>
            <person name="Weisblat D.A."/>
            <person name="Putnam N.H."/>
            <person name="Grigoriev I.V."/>
            <person name="Rokhsar D.S."/>
        </authorList>
    </citation>
    <scope>NUCLEOTIDE SEQUENCE</scope>
    <source>
        <strain evidence="14">I ESC-2004</strain>
    </source>
</reference>
<dbReference type="AlphaFoldDB" id="R7T522"/>
<dbReference type="InterPro" id="IPR019775">
    <property type="entry name" value="WD40_repeat_CS"/>
</dbReference>
<dbReference type="OMA" id="HNHPVWD"/>
<dbReference type="Gene3D" id="1.25.40.500">
    <property type="entry name" value="TFIID subunit TAF5, NTD2 domain"/>
    <property type="match status" value="1"/>
</dbReference>
<dbReference type="STRING" id="283909.R7T522"/>
<evidence type="ECO:0000256" key="4">
    <source>
        <dbReference type="ARBA" id="ARBA00022737"/>
    </source>
</evidence>
<keyword evidence="5" id="KW-0805">Transcription regulation</keyword>
<dbReference type="PRINTS" id="PR00320">
    <property type="entry name" value="GPROTEINBRPT"/>
</dbReference>
<feature type="repeat" description="WD" evidence="9">
    <location>
        <begin position="427"/>
        <end position="468"/>
    </location>
</feature>
<dbReference type="PANTHER" id="PTHR19879">
    <property type="entry name" value="TRANSCRIPTION INITIATION FACTOR TFIID"/>
    <property type="match status" value="1"/>
</dbReference>
<dbReference type="GO" id="GO:0006367">
    <property type="term" value="P:transcription initiation at RNA polymerase II promoter"/>
    <property type="evidence" value="ECO:0007669"/>
    <property type="project" value="TreeGrafter"/>
</dbReference>
<keyword evidence="14" id="KW-1185">Reference proteome</keyword>
<keyword evidence="3 9" id="KW-0853">WD repeat</keyword>
<dbReference type="GO" id="GO:0016251">
    <property type="term" value="F:RNA polymerase II general transcription initiation factor activity"/>
    <property type="evidence" value="ECO:0007669"/>
    <property type="project" value="TreeGrafter"/>
</dbReference>
<dbReference type="Proteomes" id="UP000014760">
    <property type="component" value="Unassembled WGS sequence"/>
</dbReference>
<keyword evidence="7" id="KW-0539">Nucleus</keyword>
<dbReference type="FunCoup" id="R7T522">
    <property type="interactions" value="1125"/>
</dbReference>
<evidence type="ECO:0000256" key="6">
    <source>
        <dbReference type="ARBA" id="ARBA00023163"/>
    </source>
</evidence>
<proteinExistence type="inferred from homology"/>
<feature type="repeat" description="WD" evidence="9">
    <location>
        <begin position="385"/>
        <end position="418"/>
    </location>
</feature>
<dbReference type="InterPro" id="IPR020472">
    <property type="entry name" value="WD40_PAC1"/>
</dbReference>
<sequence length="645" mass="73459">MDKQTLLAVLQVLKKYNLKDTELLLKKEAHVTEDEVKAEPSASGVTDVLAAYKSEGDPRRYESFYSSLKNFIEKSLDIHKCELSMVLYPVFVHMYLELVYNHHEQQAIQFFYKFSADQEWYYQEDLVQLATVTKAEHMAGNQLLDNFKGSKFTIRMSRDSYNHLKRHLLEQKLNILLTIIQDHLFIDVFDGVPRTKQQIDATAGGMCGEARREANKTKVLYGLLKEPEINITVEDEDEGQETDDKPKKKKAKKDSQLNKKQKHDPNAPQLTRIPLPEMTDQMKLEKARAFKEGLRRINLSAETLPSICFYTLLNSYHGVTSVDFCEDSSLMAAGFADSQIRVWTMTPNKLRAIKTSDDLNIIDKEADDVYERLMDDRTSVDCRLLCGHSGAVYATSFTPDRTQMVSCSEDGTIRLWSLLTWSNLVCYKGHNFPVWDVHFSPLGHYFVSCGHDRTARVWSTDHFQPLRIFSGHVADVDTVQFHPNCNYIATGSSDRTVCLWDLLNGNCVRVMTGHKAPIYSLIFSPCGRYLASAGADKNVLIWDLANGDLISQLKGHKDTIFSLCFSRGGALLASGGLDNIVRLWNFSKLLEDHENESTVFVFFFYRNESSAYEIMSYPTKSTPILSLHFTRRNLLLATGPFKGNS</sequence>
<gene>
    <name evidence="12" type="ORF">CAPTEDRAFT_225253</name>
</gene>
<dbReference type="EMBL" id="KB311899">
    <property type="protein sequence ID" value="ELT88262.1"/>
    <property type="molecule type" value="Genomic_DNA"/>
</dbReference>
<feature type="repeat" description="WD" evidence="9">
    <location>
        <begin position="553"/>
        <end position="587"/>
    </location>
</feature>
<reference evidence="12 14" key="2">
    <citation type="journal article" date="2013" name="Nature">
        <title>Insights into bilaterian evolution from three spiralian genomes.</title>
        <authorList>
            <person name="Simakov O."/>
            <person name="Marletaz F."/>
            <person name="Cho S.J."/>
            <person name="Edsinger-Gonzales E."/>
            <person name="Havlak P."/>
            <person name="Hellsten U."/>
            <person name="Kuo D.H."/>
            <person name="Larsson T."/>
            <person name="Lv J."/>
            <person name="Arendt D."/>
            <person name="Savage R."/>
            <person name="Osoegawa K."/>
            <person name="de Jong P."/>
            <person name="Grimwood J."/>
            <person name="Chapman J.A."/>
            <person name="Shapiro H."/>
            <person name="Aerts A."/>
            <person name="Otillar R.P."/>
            <person name="Terry A.Y."/>
            <person name="Boore J.L."/>
            <person name="Grigoriev I.V."/>
            <person name="Lindberg D.R."/>
            <person name="Seaver E.C."/>
            <person name="Weisblat D.A."/>
            <person name="Putnam N.H."/>
            <person name="Rokhsar D.S."/>
        </authorList>
    </citation>
    <scope>NUCLEOTIDE SEQUENCE</scope>
    <source>
        <strain evidence="12 14">I ESC-2004</strain>
    </source>
</reference>
<feature type="repeat" description="WD" evidence="9">
    <location>
        <begin position="312"/>
        <end position="353"/>
    </location>
</feature>